<keyword evidence="3" id="KW-0175">Coiled coil</keyword>
<dbReference type="SMART" id="SM00267">
    <property type="entry name" value="GGDEF"/>
    <property type="match status" value="1"/>
</dbReference>
<dbReference type="PROSITE" id="PS50887">
    <property type="entry name" value="GGDEF"/>
    <property type="match status" value="1"/>
</dbReference>
<dbReference type="InterPro" id="IPR000160">
    <property type="entry name" value="GGDEF_dom"/>
</dbReference>
<proteinExistence type="predicted"/>
<dbReference type="AlphaFoldDB" id="A0A942E679"/>
<dbReference type="PANTHER" id="PTHR45138:SF9">
    <property type="entry name" value="DIGUANYLATE CYCLASE DGCM-RELATED"/>
    <property type="match status" value="1"/>
</dbReference>
<dbReference type="Proteomes" id="UP000678281">
    <property type="component" value="Unassembled WGS sequence"/>
</dbReference>
<dbReference type="GO" id="GO:1902201">
    <property type="term" value="P:negative regulation of bacterial-type flagellum-dependent cell motility"/>
    <property type="evidence" value="ECO:0007669"/>
    <property type="project" value="TreeGrafter"/>
</dbReference>
<gene>
    <name evidence="5" type="ORF">KD146_05870</name>
</gene>
<evidence type="ECO:0000313" key="6">
    <source>
        <dbReference type="Proteomes" id="UP000678281"/>
    </source>
</evidence>
<dbReference type="RefSeq" id="WP_212657784.1">
    <property type="nucleotide sequence ID" value="NZ_JAGXTP010000001.1"/>
</dbReference>
<dbReference type="GO" id="GO:0043709">
    <property type="term" value="P:cell adhesion involved in single-species biofilm formation"/>
    <property type="evidence" value="ECO:0007669"/>
    <property type="project" value="TreeGrafter"/>
</dbReference>
<feature type="domain" description="GGDEF" evidence="4">
    <location>
        <begin position="205"/>
        <end position="340"/>
    </location>
</feature>
<evidence type="ECO:0000259" key="4">
    <source>
        <dbReference type="PROSITE" id="PS50887"/>
    </source>
</evidence>
<dbReference type="CDD" id="cd01949">
    <property type="entry name" value="GGDEF"/>
    <property type="match status" value="1"/>
</dbReference>
<dbReference type="GO" id="GO:0052621">
    <property type="term" value="F:diguanylate cyclase activity"/>
    <property type="evidence" value="ECO:0007669"/>
    <property type="project" value="UniProtKB-EC"/>
</dbReference>
<evidence type="ECO:0000256" key="2">
    <source>
        <dbReference type="ARBA" id="ARBA00034247"/>
    </source>
</evidence>
<comment type="catalytic activity">
    <reaction evidence="2">
        <text>2 GTP = 3',3'-c-di-GMP + 2 diphosphate</text>
        <dbReference type="Rhea" id="RHEA:24898"/>
        <dbReference type="ChEBI" id="CHEBI:33019"/>
        <dbReference type="ChEBI" id="CHEBI:37565"/>
        <dbReference type="ChEBI" id="CHEBI:58805"/>
        <dbReference type="EC" id="2.7.7.65"/>
    </reaction>
</comment>
<protein>
    <recommendedName>
        <fullName evidence="1">diguanylate cyclase</fullName>
        <ecNumber evidence="1">2.7.7.65</ecNumber>
    </recommendedName>
</protein>
<comment type="caution">
    <text evidence="5">The sequence shown here is derived from an EMBL/GenBank/DDBJ whole genome shotgun (WGS) entry which is preliminary data.</text>
</comment>
<sequence length="356" mass="39250">MSDQEFKRALGYANSAFELLKRSGIPPYPQFYELLYTYATGVNPTLNNRINEMFRNGGSPTEGLAEALYNEFLKSNVNDRMTAVSKRMHDRIEAVHDAIDSAMTTANAYSGSLQSAGGDLEREISAAAIKALSAKLLAETRMMQETNRSLEQKLQDSRDDIAALQRDLDDVRRESMLDPLTKIANRKSFDEGLDTAIAEASSSKEPLSLMLVDIDHFKNFNDTYGHQTGDQVLRLVAMTLKSNIRGKDLAARYGGEEFVAVLPFTDIEGAITTAENIRRAIQAKELLKRSTNEKLGRITASFGVATFRRSDTAASLIERADRCLYAAKHAGRNRVINEQELVNAIPATGKGKASAA</sequence>
<dbReference type="Gene3D" id="3.30.70.270">
    <property type="match status" value="1"/>
</dbReference>
<evidence type="ECO:0000313" key="5">
    <source>
        <dbReference type="EMBL" id="MBS3848222.1"/>
    </source>
</evidence>
<accession>A0A942E679</accession>
<dbReference type="InterPro" id="IPR050469">
    <property type="entry name" value="Diguanylate_Cyclase"/>
</dbReference>
<evidence type="ECO:0000256" key="1">
    <source>
        <dbReference type="ARBA" id="ARBA00012528"/>
    </source>
</evidence>
<dbReference type="PANTHER" id="PTHR45138">
    <property type="entry name" value="REGULATORY COMPONENTS OF SENSORY TRANSDUCTION SYSTEM"/>
    <property type="match status" value="1"/>
</dbReference>
<dbReference type="GO" id="GO:0005886">
    <property type="term" value="C:plasma membrane"/>
    <property type="evidence" value="ECO:0007669"/>
    <property type="project" value="TreeGrafter"/>
</dbReference>
<keyword evidence="6" id="KW-1185">Reference proteome</keyword>
<dbReference type="EC" id="2.7.7.65" evidence="1"/>
<reference evidence="5" key="1">
    <citation type="submission" date="2021-04" db="EMBL/GenBank/DDBJ databases">
        <title>Devosia litorisediminis sp. nov., isolated from a sand dune.</title>
        <authorList>
            <person name="Park S."/>
            <person name="Yoon J.-H."/>
        </authorList>
    </citation>
    <scope>NUCLEOTIDE SEQUENCE</scope>
    <source>
        <strain evidence="5">BSSL-BM10</strain>
    </source>
</reference>
<dbReference type="Pfam" id="PF00990">
    <property type="entry name" value="GGDEF"/>
    <property type="match status" value="1"/>
</dbReference>
<dbReference type="EMBL" id="JAGXTP010000001">
    <property type="protein sequence ID" value="MBS3848222.1"/>
    <property type="molecule type" value="Genomic_DNA"/>
</dbReference>
<organism evidence="5 6">
    <name type="scientific">Devosia litorisediminis</name>
    <dbReference type="NCBI Taxonomy" id="2829817"/>
    <lineage>
        <taxon>Bacteria</taxon>
        <taxon>Pseudomonadati</taxon>
        <taxon>Pseudomonadota</taxon>
        <taxon>Alphaproteobacteria</taxon>
        <taxon>Hyphomicrobiales</taxon>
        <taxon>Devosiaceae</taxon>
        <taxon>Devosia</taxon>
    </lineage>
</organism>
<dbReference type="InterPro" id="IPR043128">
    <property type="entry name" value="Rev_trsase/Diguanyl_cyclase"/>
</dbReference>
<name>A0A942E679_9HYPH</name>
<feature type="coiled-coil region" evidence="3">
    <location>
        <begin position="147"/>
        <end position="174"/>
    </location>
</feature>
<dbReference type="FunFam" id="3.30.70.270:FF:000001">
    <property type="entry name" value="Diguanylate cyclase domain protein"/>
    <property type="match status" value="1"/>
</dbReference>
<dbReference type="InterPro" id="IPR029787">
    <property type="entry name" value="Nucleotide_cyclase"/>
</dbReference>
<evidence type="ECO:0000256" key="3">
    <source>
        <dbReference type="SAM" id="Coils"/>
    </source>
</evidence>
<dbReference type="SUPFAM" id="SSF55073">
    <property type="entry name" value="Nucleotide cyclase"/>
    <property type="match status" value="1"/>
</dbReference>
<dbReference type="NCBIfam" id="TIGR00254">
    <property type="entry name" value="GGDEF"/>
    <property type="match status" value="1"/>
</dbReference>